<dbReference type="Proteomes" id="UP000085678">
    <property type="component" value="Unplaced"/>
</dbReference>
<dbReference type="GeneID" id="106175011"/>
<evidence type="ECO:0000256" key="5">
    <source>
        <dbReference type="ARBA" id="ARBA00022989"/>
    </source>
</evidence>
<keyword evidence="4" id="KW-0813">Transport</keyword>
<evidence type="ECO:0000313" key="9">
    <source>
        <dbReference type="RefSeq" id="XP_023932681.1"/>
    </source>
</evidence>
<dbReference type="GO" id="GO:0022857">
    <property type="term" value="F:transmembrane transporter activity"/>
    <property type="evidence" value="ECO:0007669"/>
    <property type="project" value="InterPro"/>
</dbReference>
<dbReference type="RefSeq" id="XP_023932681.1">
    <property type="nucleotide sequence ID" value="XM_024076913.1"/>
</dbReference>
<evidence type="ECO:0000256" key="6">
    <source>
        <dbReference type="ARBA" id="ARBA00023136"/>
    </source>
</evidence>
<dbReference type="InterPro" id="IPR000109">
    <property type="entry name" value="POT_fam"/>
</dbReference>
<dbReference type="PANTHER" id="PTHR11654">
    <property type="entry name" value="OLIGOPEPTIDE TRANSPORTER-RELATED"/>
    <property type="match status" value="1"/>
</dbReference>
<evidence type="ECO:0000256" key="4">
    <source>
        <dbReference type="ARBA" id="ARBA00022856"/>
    </source>
</evidence>
<name>A0A2R2MR07_LINAN</name>
<gene>
    <name evidence="9" type="primary">LOC106175011</name>
</gene>
<dbReference type="OrthoDB" id="8904098at2759"/>
<proteinExistence type="inferred from homology"/>
<organism evidence="8 9">
    <name type="scientific">Lingula anatina</name>
    <name type="common">Brachiopod</name>
    <name type="synonym">Lingula unguis</name>
    <dbReference type="NCBI Taxonomy" id="7574"/>
    <lineage>
        <taxon>Eukaryota</taxon>
        <taxon>Metazoa</taxon>
        <taxon>Spiralia</taxon>
        <taxon>Lophotrochozoa</taxon>
        <taxon>Brachiopoda</taxon>
        <taxon>Linguliformea</taxon>
        <taxon>Lingulata</taxon>
        <taxon>Lingulida</taxon>
        <taxon>Linguloidea</taxon>
        <taxon>Lingulidae</taxon>
        <taxon>Lingula</taxon>
    </lineage>
</organism>
<comment type="subcellular location">
    <subcellularLocation>
        <location evidence="1">Membrane</location>
        <topology evidence="1">Multi-pass membrane protein</topology>
    </subcellularLocation>
</comment>
<keyword evidence="5 7" id="KW-1133">Transmembrane helix</keyword>
<feature type="transmembrane region" description="Helical" evidence="7">
    <location>
        <begin position="60"/>
        <end position="80"/>
    </location>
</feature>
<reference evidence="9" key="1">
    <citation type="submission" date="2025-08" db="UniProtKB">
        <authorList>
            <consortium name="RefSeq"/>
        </authorList>
    </citation>
    <scope>IDENTIFICATION</scope>
    <source>
        <tissue evidence="9">Gonads</tissue>
    </source>
</reference>
<evidence type="ECO:0000256" key="7">
    <source>
        <dbReference type="SAM" id="Phobius"/>
    </source>
</evidence>
<keyword evidence="3 7" id="KW-0812">Transmembrane</keyword>
<comment type="similarity">
    <text evidence="2">Belongs to the major facilitator superfamily. Proton-dependent oligopeptide transporter (POT/PTR) (TC 2.A.17) family.</text>
</comment>
<feature type="transmembrane region" description="Helical" evidence="7">
    <location>
        <begin position="142"/>
        <end position="159"/>
    </location>
</feature>
<keyword evidence="4" id="KW-0571">Peptide transport</keyword>
<feature type="transmembrane region" description="Helical" evidence="7">
    <location>
        <begin position="28"/>
        <end position="48"/>
    </location>
</feature>
<accession>A0A2R2MR07</accession>
<dbReference type="Pfam" id="PF00854">
    <property type="entry name" value="PTR2"/>
    <property type="match status" value="1"/>
</dbReference>
<evidence type="ECO:0000256" key="3">
    <source>
        <dbReference type="ARBA" id="ARBA00022692"/>
    </source>
</evidence>
<dbReference type="GO" id="GO:0016020">
    <property type="term" value="C:membrane"/>
    <property type="evidence" value="ECO:0007669"/>
    <property type="project" value="UniProtKB-SubCell"/>
</dbReference>
<dbReference type="Gene3D" id="1.20.1250.20">
    <property type="entry name" value="MFS general substrate transporter like domains"/>
    <property type="match status" value="1"/>
</dbReference>
<dbReference type="KEGG" id="lak:106175011"/>
<dbReference type="InParanoid" id="A0A2R2MR07"/>
<keyword evidence="8" id="KW-1185">Reference proteome</keyword>
<dbReference type="InterPro" id="IPR036259">
    <property type="entry name" value="MFS_trans_sf"/>
</dbReference>
<feature type="transmembrane region" description="Helical" evidence="7">
    <location>
        <begin position="179"/>
        <end position="202"/>
    </location>
</feature>
<sequence>MLTIYELQASGLNRTVAGHLFPSPSTQLILFNEVVVVFVIPFTLYFLYPRICPRGGPHYITKTCIGVVFSIVSGLVAIILETIRKKNCENNHGYSTISIFAQGPQYTLIALAEVFTKLTVMEYSYMEAPDGIKCFSMGLHQTALGLSYLIAVGIEALVIKTRPDWLLFDAPDICLRDESYLESFLGILVLLSIVFSIIFPLVTRIPKDILKNDQIRM</sequence>
<evidence type="ECO:0000313" key="8">
    <source>
        <dbReference type="Proteomes" id="UP000085678"/>
    </source>
</evidence>
<protein>
    <submittedName>
        <fullName evidence="9">Protein NRT1/ PTR FAMILY 8.1-like</fullName>
    </submittedName>
</protein>
<keyword evidence="6 7" id="KW-0472">Membrane</keyword>
<evidence type="ECO:0000256" key="1">
    <source>
        <dbReference type="ARBA" id="ARBA00004141"/>
    </source>
</evidence>
<dbReference type="AlphaFoldDB" id="A0A2R2MR07"/>
<dbReference type="GO" id="GO:0015833">
    <property type="term" value="P:peptide transport"/>
    <property type="evidence" value="ECO:0007669"/>
    <property type="project" value="UniProtKB-KW"/>
</dbReference>
<evidence type="ECO:0000256" key="2">
    <source>
        <dbReference type="ARBA" id="ARBA00005982"/>
    </source>
</evidence>
<keyword evidence="4" id="KW-0653">Protein transport</keyword>